<feature type="domain" description="NAA35-like TPR repeats" evidence="5">
    <location>
        <begin position="318"/>
        <end position="519"/>
    </location>
</feature>
<sequence length="689" mass="79352">MSDFDSLLSLPGGSDFQDVRTIFERGTQEMDLGSIISIEDFTLNESMGAIEIMDPRMDSGVILAEQKDRPPFEPTRHLLPEELCWVMDRLTACEMTWHNGYALAQTVYTCLFVHHRDAILRTPDTHDDSRPREMLSKVLYSYVCGTLKCCDMAWRELAKGNVRDQGEDWNMEKAEVSLCEAMQVARVVDIMQDAILWLKSYNIDVEYPWKEALLARLELRLALVYLYSTGTMESEEIISWARPLFDRVRTGPQPTISSSSHAALCFDIHVSRQLPTYLPLPAMEPLPMPEVWDGLQGLIEGREELFILGRDSKTLLDWQTASSLRSTGFLLDKHKKTAYLRSLGMSLFHTDSILLDRHPLVWVVDQFFLELAGVPPGMLFQAVEMRHQPQTTQIAEKLERDIVKLVIQYQAAFYHNRGRQRREFSNDILEWHQVYDRANFILEGLVRGGDTTEGSVDMLSRIPLVIQHQRLWLITEVLFCGVEMDLYSREELPFVYWYASCVLSAQFGVVRSILSLLDETHDAPSRQASRYLRSRLIYTSALFAMSVGIAKILIRDSRPIHISLTQQALSFRRRFKWAFDSAYDDLQSDPATPDFDGFQEWKAACLEDDEPAERPVVREYFTRARNEFTSLAGRGSDSIPSRLCAREYVQFVERLIAICDTHISKWHSSPLDPLTLTYVTEPHEWFPRA</sequence>
<comment type="similarity">
    <text evidence="2">Belongs to the MAK10 family.</text>
</comment>
<dbReference type="EMBL" id="KV428114">
    <property type="protein sequence ID" value="KZT36178.1"/>
    <property type="molecule type" value="Genomic_DNA"/>
</dbReference>
<evidence type="ECO:0000256" key="1">
    <source>
        <dbReference type="ARBA" id="ARBA00004496"/>
    </source>
</evidence>
<dbReference type="InterPro" id="IPR007244">
    <property type="entry name" value="Naa35_N"/>
</dbReference>
<proteinExistence type="inferred from homology"/>
<dbReference type="Proteomes" id="UP000076798">
    <property type="component" value="Unassembled WGS sequence"/>
</dbReference>
<dbReference type="Pfam" id="PF25789">
    <property type="entry name" value="TPR_NAA35"/>
    <property type="match status" value="1"/>
</dbReference>
<dbReference type="OrthoDB" id="269405at2759"/>
<dbReference type="GO" id="GO:0031417">
    <property type="term" value="C:NatC complex"/>
    <property type="evidence" value="ECO:0007669"/>
    <property type="project" value="InterPro"/>
</dbReference>
<dbReference type="PANTHER" id="PTHR21373">
    <property type="entry name" value="GLUCOSE REPRESSIBLE PROTEIN MAK10"/>
    <property type="match status" value="1"/>
</dbReference>
<reference evidence="6 7" key="1">
    <citation type="journal article" date="2016" name="Mol. Biol. Evol.">
        <title>Comparative Genomics of Early-Diverging Mushroom-Forming Fungi Provides Insights into the Origins of Lignocellulose Decay Capabilities.</title>
        <authorList>
            <person name="Nagy L.G."/>
            <person name="Riley R."/>
            <person name="Tritt A."/>
            <person name="Adam C."/>
            <person name="Daum C."/>
            <person name="Floudas D."/>
            <person name="Sun H."/>
            <person name="Yadav J.S."/>
            <person name="Pangilinan J."/>
            <person name="Larsson K.H."/>
            <person name="Matsuura K."/>
            <person name="Barry K."/>
            <person name="Labutti K."/>
            <person name="Kuo R."/>
            <person name="Ohm R.A."/>
            <person name="Bhattacharya S.S."/>
            <person name="Shirouzu T."/>
            <person name="Yoshinaga Y."/>
            <person name="Martin F.M."/>
            <person name="Grigoriev I.V."/>
            <person name="Hibbett D.S."/>
        </authorList>
    </citation>
    <scope>NUCLEOTIDE SEQUENCE [LARGE SCALE GENOMIC DNA]</scope>
    <source>
        <strain evidence="6 7">HHB10207 ss-3</strain>
    </source>
</reference>
<keyword evidence="7" id="KW-1185">Reference proteome</keyword>
<evidence type="ECO:0000259" key="4">
    <source>
        <dbReference type="Pfam" id="PF04112"/>
    </source>
</evidence>
<evidence type="ECO:0000313" key="7">
    <source>
        <dbReference type="Proteomes" id="UP000076798"/>
    </source>
</evidence>
<dbReference type="STRING" id="1314776.A0A166BB78"/>
<feature type="domain" description="NAA35-like N-terminal" evidence="4">
    <location>
        <begin position="33"/>
        <end position="187"/>
    </location>
</feature>
<dbReference type="InterPro" id="IPR057983">
    <property type="entry name" value="NAA35-like_N"/>
</dbReference>
<dbReference type="InterPro" id="IPR057982">
    <property type="entry name" value="TPR_NAA35"/>
</dbReference>
<dbReference type="PANTHER" id="PTHR21373:SF0">
    <property type="entry name" value="N-ALPHA-ACETYLTRANSFERASE 35, NATC AUXILIARY SUBUNIT"/>
    <property type="match status" value="1"/>
</dbReference>
<protein>
    <recommendedName>
        <fullName evidence="8">Mak10-domain-containing protein</fullName>
    </recommendedName>
</protein>
<keyword evidence="3" id="KW-0963">Cytoplasm</keyword>
<name>A0A166BB78_9AGAM</name>
<dbReference type="Pfam" id="PF04112">
    <property type="entry name" value="Mak10"/>
    <property type="match status" value="1"/>
</dbReference>
<evidence type="ECO:0000256" key="3">
    <source>
        <dbReference type="ARBA" id="ARBA00022490"/>
    </source>
</evidence>
<gene>
    <name evidence="6" type="ORF">SISSUDRAFT_1050196</name>
</gene>
<dbReference type="AlphaFoldDB" id="A0A166BB78"/>
<organism evidence="6 7">
    <name type="scientific">Sistotremastrum suecicum HHB10207 ss-3</name>
    <dbReference type="NCBI Taxonomy" id="1314776"/>
    <lineage>
        <taxon>Eukaryota</taxon>
        <taxon>Fungi</taxon>
        <taxon>Dikarya</taxon>
        <taxon>Basidiomycota</taxon>
        <taxon>Agaricomycotina</taxon>
        <taxon>Agaricomycetes</taxon>
        <taxon>Sistotremastrales</taxon>
        <taxon>Sistotremastraceae</taxon>
        <taxon>Sistotremastrum</taxon>
    </lineage>
</organism>
<evidence type="ECO:0000256" key="2">
    <source>
        <dbReference type="ARBA" id="ARBA00006289"/>
    </source>
</evidence>
<evidence type="ECO:0000313" key="6">
    <source>
        <dbReference type="EMBL" id="KZT36178.1"/>
    </source>
</evidence>
<evidence type="ECO:0000259" key="5">
    <source>
        <dbReference type="Pfam" id="PF25789"/>
    </source>
</evidence>
<accession>A0A166BB78</accession>
<comment type="subcellular location">
    <subcellularLocation>
        <location evidence="1">Cytoplasm</location>
    </subcellularLocation>
</comment>
<evidence type="ECO:0008006" key="8">
    <source>
        <dbReference type="Google" id="ProtNLM"/>
    </source>
</evidence>